<gene>
    <name evidence="1" type="ORF">F443_13489</name>
</gene>
<accession>V9EPS5</accession>
<evidence type="ECO:0000313" key="1">
    <source>
        <dbReference type="EMBL" id="ETI41270.1"/>
    </source>
</evidence>
<protein>
    <submittedName>
        <fullName evidence="1">Uncharacterized protein</fullName>
    </submittedName>
</protein>
<comment type="caution">
    <text evidence="1">The sequence shown here is derived from an EMBL/GenBank/DDBJ whole genome shotgun (WGS) entry which is preliminary data.</text>
</comment>
<name>V9EPS5_PHYNI</name>
<evidence type="ECO:0000313" key="2">
    <source>
        <dbReference type="Proteomes" id="UP000018721"/>
    </source>
</evidence>
<reference evidence="1 2" key="1">
    <citation type="submission" date="2013-11" db="EMBL/GenBank/DDBJ databases">
        <title>The Genome Sequence of Phytophthora parasitica P1569.</title>
        <authorList>
            <consortium name="The Broad Institute Genomics Platform"/>
            <person name="Russ C."/>
            <person name="Tyler B."/>
            <person name="Panabieres F."/>
            <person name="Shan W."/>
            <person name="Tripathy S."/>
            <person name="Grunwald N."/>
            <person name="Machado M."/>
            <person name="Johnson C.S."/>
            <person name="Arredondo F."/>
            <person name="Hong C."/>
            <person name="Coffey M."/>
            <person name="Young S.K."/>
            <person name="Zeng Q."/>
            <person name="Gargeya S."/>
            <person name="Fitzgerald M."/>
            <person name="Abouelleil A."/>
            <person name="Alvarado L."/>
            <person name="Chapman S.B."/>
            <person name="Gainer-Dewar J."/>
            <person name="Goldberg J."/>
            <person name="Griggs A."/>
            <person name="Gujja S."/>
            <person name="Hansen M."/>
            <person name="Howarth C."/>
            <person name="Imamovic A."/>
            <person name="Ireland A."/>
            <person name="Larimer J."/>
            <person name="McCowan C."/>
            <person name="Murphy C."/>
            <person name="Pearson M."/>
            <person name="Poon T.W."/>
            <person name="Priest M."/>
            <person name="Roberts A."/>
            <person name="Saif S."/>
            <person name="Shea T."/>
            <person name="Sykes S."/>
            <person name="Wortman J."/>
            <person name="Nusbaum C."/>
            <person name="Birren B."/>
        </authorList>
    </citation>
    <scope>NUCLEOTIDE SEQUENCE [LARGE SCALE GENOMIC DNA]</scope>
    <source>
        <strain evidence="1 2">P1569</strain>
    </source>
</reference>
<proteinExistence type="predicted"/>
<keyword evidence="2" id="KW-1185">Reference proteome</keyword>
<organism evidence="1 2">
    <name type="scientific">Phytophthora nicotianae P1569</name>
    <dbReference type="NCBI Taxonomy" id="1317065"/>
    <lineage>
        <taxon>Eukaryota</taxon>
        <taxon>Sar</taxon>
        <taxon>Stramenopiles</taxon>
        <taxon>Oomycota</taxon>
        <taxon>Peronosporomycetes</taxon>
        <taxon>Peronosporales</taxon>
        <taxon>Peronosporaceae</taxon>
        <taxon>Phytophthora</taxon>
    </lineage>
</organism>
<sequence>MAMVGESNGNFTGSGMNGDDGNNSAVAKVATTDAILGWIGRCFSSDEKMSVPATPVQRKGGWGWQELERVLAALVKAEGVLETTQQWFACWCKQLGLLPSPMSICALQLMQQRGARPQPSVVDNDQISL</sequence>
<dbReference type="Proteomes" id="UP000018721">
    <property type="component" value="Unassembled WGS sequence"/>
</dbReference>
<dbReference type="HOGENOM" id="CLU_1953101_0_0_1"/>
<dbReference type="EMBL" id="ANIZ01002338">
    <property type="protein sequence ID" value="ETI41270.1"/>
    <property type="molecule type" value="Genomic_DNA"/>
</dbReference>
<dbReference type="AlphaFoldDB" id="V9EPS5"/>